<dbReference type="GO" id="GO:0032025">
    <property type="term" value="P:response to cobalt ion"/>
    <property type="evidence" value="ECO:0007669"/>
    <property type="project" value="TreeGrafter"/>
</dbReference>
<dbReference type="EMBL" id="FUYC01000016">
    <property type="protein sequence ID" value="SKA92556.1"/>
    <property type="molecule type" value="Genomic_DNA"/>
</dbReference>
<evidence type="ECO:0000256" key="11">
    <source>
        <dbReference type="ARBA" id="ARBA00023136"/>
    </source>
</evidence>
<feature type="compositionally biased region" description="Polar residues" evidence="14">
    <location>
        <begin position="49"/>
        <end position="74"/>
    </location>
</feature>
<feature type="region of interest" description="Disordered" evidence="14">
    <location>
        <begin position="45"/>
        <end position="78"/>
    </location>
</feature>
<dbReference type="InterPro" id="IPR011541">
    <property type="entry name" value="Ni/Co_transpt_high_affinity"/>
</dbReference>
<dbReference type="GO" id="GO:0010045">
    <property type="term" value="P:response to nickel cation"/>
    <property type="evidence" value="ECO:0007669"/>
    <property type="project" value="TreeGrafter"/>
</dbReference>
<evidence type="ECO:0000256" key="6">
    <source>
        <dbReference type="ARBA" id="ARBA00022596"/>
    </source>
</evidence>
<evidence type="ECO:0000256" key="2">
    <source>
        <dbReference type="ARBA" id="ARBA00004651"/>
    </source>
</evidence>
<feature type="transmembrane region" description="Helical" evidence="13">
    <location>
        <begin position="117"/>
        <end position="137"/>
    </location>
</feature>
<keyword evidence="9" id="KW-0406">Ion transport</keyword>
<evidence type="ECO:0000313" key="15">
    <source>
        <dbReference type="EMBL" id="SKA92556.1"/>
    </source>
</evidence>
<dbReference type="GO" id="GO:0046583">
    <property type="term" value="F:monoatomic cation efflux transmembrane transporter activity"/>
    <property type="evidence" value="ECO:0007669"/>
    <property type="project" value="TreeGrafter"/>
</dbReference>
<evidence type="ECO:0000256" key="7">
    <source>
        <dbReference type="ARBA" id="ARBA00022692"/>
    </source>
</evidence>
<feature type="transmembrane region" description="Helical" evidence="13">
    <location>
        <begin position="314"/>
        <end position="337"/>
    </location>
</feature>
<reference evidence="15 16" key="1">
    <citation type="submission" date="2017-02" db="EMBL/GenBank/DDBJ databases">
        <authorList>
            <person name="Peterson S.W."/>
        </authorList>
    </citation>
    <scope>NUCLEOTIDE SEQUENCE [LARGE SCALE GENOMIC DNA]</scope>
    <source>
        <strain evidence="15 16">DSM 16080</strain>
    </source>
</reference>
<accession>A0A1T4XSK6</accession>
<keyword evidence="5" id="KW-1003">Cell membrane</keyword>
<evidence type="ECO:0000256" key="5">
    <source>
        <dbReference type="ARBA" id="ARBA00022475"/>
    </source>
</evidence>
<protein>
    <recommendedName>
        <fullName evidence="13">Nickel/cobalt efflux system</fullName>
    </recommendedName>
</protein>
<feature type="transmembrane region" description="Helical" evidence="13">
    <location>
        <begin position="158"/>
        <end position="183"/>
    </location>
</feature>
<dbReference type="GO" id="GO:0005886">
    <property type="term" value="C:plasma membrane"/>
    <property type="evidence" value="ECO:0007669"/>
    <property type="project" value="UniProtKB-SubCell"/>
</dbReference>
<dbReference type="STRING" id="1121449.SAMN02745704_02420"/>
<evidence type="ECO:0000256" key="12">
    <source>
        <dbReference type="ARBA" id="ARBA00023285"/>
    </source>
</evidence>
<keyword evidence="8 13" id="KW-1133">Transmembrane helix</keyword>
<keyword evidence="7 13" id="KW-0812">Transmembrane</keyword>
<comment type="similarity">
    <text evidence="13">Belongs to the NiCoT transporter (TC 2.A.52) family.</text>
</comment>
<dbReference type="AlphaFoldDB" id="A0A1T4XSK6"/>
<keyword evidence="4 13" id="KW-0813">Transport</keyword>
<evidence type="ECO:0000256" key="9">
    <source>
        <dbReference type="ARBA" id="ARBA00023065"/>
    </source>
</evidence>
<sequence length="340" mass="34857">MRPMSLPGLRSCAMRPFVSHPILLVAALLLVMALWPGGSALAGPFGPSGDSSAQPTEQPGEQANATQPHDSSSVDPARQGSMGWVGTVLQASARQQKKIKQSMAGYARTIRSHPGGVAFWSFLGLALLYGIFHALGPGHGKTVISAYCLGHGGGPGRAMLMGMVLSITHVGSATLLVAGVYLLFAKNMAEFQAAGLWLERASYLLLVCLGLGLTIQAIRGLWRKGSDSSSTAATPSTLRGMLGTAFVTGLVPCPGATLILVFSLSLGIVGTGFLSMAFLALGMGLTTGSFGLVATGARKLAICAAGAESRRAALLHAAFSLTGAVCITLFGTILFLGSLA</sequence>
<name>A0A1T4XSK6_9BACT</name>
<dbReference type="GO" id="GO:0015099">
    <property type="term" value="F:nickel cation transmembrane transporter activity"/>
    <property type="evidence" value="ECO:0007669"/>
    <property type="project" value="UniProtKB-UniRule"/>
</dbReference>
<keyword evidence="6" id="KW-0533">Nickel</keyword>
<evidence type="ECO:0000256" key="3">
    <source>
        <dbReference type="ARBA" id="ARBA00022426"/>
    </source>
</evidence>
<evidence type="ECO:0000313" key="16">
    <source>
        <dbReference type="Proteomes" id="UP000190027"/>
    </source>
</evidence>
<dbReference type="PANTHER" id="PTHR40659">
    <property type="entry name" value="NICKEL/COBALT EFFLUX SYSTEM RCNA"/>
    <property type="match status" value="1"/>
</dbReference>
<feature type="transmembrane region" description="Helical" evidence="13">
    <location>
        <begin position="272"/>
        <end position="293"/>
    </location>
</feature>
<dbReference type="Pfam" id="PF03824">
    <property type="entry name" value="NicO"/>
    <property type="match status" value="1"/>
</dbReference>
<keyword evidence="12" id="KW-0170">Cobalt</keyword>
<evidence type="ECO:0000256" key="14">
    <source>
        <dbReference type="SAM" id="MobiDB-lite"/>
    </source>
</evidence>
<feature type="transmembrane region" description="Helical" evidence="13">
    <location>
        <begin position="203"/>
        <end position="222"/>
    </location>
</feature>
<organism evidence="15 16">
    <name type="scientific">Paucidesulfovibrio gracilis DSM 16080</name>
    <dbReference type="NCBI Taxonomy" id="1121449"/>
    <lineage>
        <taxon>Bacteria</taxon>
        <taxon>Pseudomonadati</taxon>
        <taxon>Thermodesulfobacteriota</taxon>
        <taxon>Desulfovibrionia</taxon>
        <taxon>Desulfovibrionales</taxon>
        <taxon>Desulfovibrionaceae</taxon>
        <taxon>Paucidesulfovibrio</taxon>
    </lineage>
</organism>
<dbReference type="GO" id="GO:0006824">
    <property type="term" value="P:cobalt ion transport"/>
    <property type="evidence" value="ECO:0007669"/>
    <property type="project" value="UniProtKB-KW"/>
</dbReference>
<keyword evidence="16" id="KW-1185">Reference proteome</keyword>
<dbReference type="PANTHER" id="PTHR40659:SF1">
    <property type="entry name" value="NICKEL_COBALT EFFLUX SYSTEM RCNA"/>
    <property type="match status" value="1"/>
</dbReference>
<comment type="function">
    <text evidence="1">Efflux system for nickel and cobalt.</text>
</comment>
<dbReference type="Proteomes" id="UP000190027">
    <property type="component" value="Unassembled WGS sequence"/>
</dbReference>
<evidence type="ECO:0000256" key="1">
    <source>
        <dbReference type="ARBA" id="ARBA00002510"/>
    </source>
</evidence>
<evidence type="ECO:0000256" key="8">
    <source>
        <dbReference type="ARBA" id="ARBA00022989"/>
    </source>
</evidence>
<evidence type="ECO:0000256" key="10">
    <source>
        <dbReference type="ARBA" id="ARBA00023112"/>
    </source>
</evidence>
<evidence type="ECO:0000256" key="4">
    <source>
        <dbReference type="ARBA" id="ARBA00022448"/>
    </source>
</evidence>
<dbReference type="InterPro" id="IPR051224">
    <property type="entry name" value="NiCoT_RcnA"/>
</dbReference>
<keyword evidence="3" id="KW-0171">Cobalt transport</keyword>
<evidence type="ECO:0000256" key="13">
    <source>
        <dbReference type="RuleBase" id="RU362101"/>
    </source>
</evidence>
<comment type="subcellular location">
    <subcellularLocation>
        <location evidence="2 13">Cell membrane</location>
        <topology evidence="2 13">Multi-pass membrane protein</topology>
    </subcellularLocation>
</comment>
<feature type="transmembrane region" description="Helical" evidence="13">
    <location>
        <begin position="242"/>
        <end position="266"/>
    </location>
</feature>
<keyword evidence="10" id="KW-0921">Nickel transport</keyword>
<proteinExistence type="inferred from homology"/>
<gene>
    <name evidence="15" type="ORF">SAMN02745704_02420</name>
</gene>
<keyword evidence="11 13" id="KW-0472">Membrane</keyword>